<feature type="compositionally biased region" description="Polar residues" evidence="17">
    <location>
        <begin position="183"/>
        <end position="204"/>
    </location>
</feature>
<dbReference type="OrthoDB" id="6270329at2759"/>
<dbReference type="GO" id="GO:0061630">
    <property type="term" value="F:ubiquitin protein ligase activity"/>
    <property type="evidence" value="ECO:0007669"/>
    <property type="project" value="UniProtKB-EC"/>
</dbReference>
<evidence type="ECO:0000313" key="19">
    <source>
        <dbReference type="EMBL" id="GBG82195.1"/>
    </source>
</evidence>
<keyword evidence="14" id="KW-1133">Transmembrane helix</keyword>
<keyword evidence="9" id="KW-0479">Metal-binding</keyword>
<keyword evidence="6" id="KW-0813">Transport</keyword>
<evidence type="ECO:0000256" key="9">
    <source>
        <dbReference type="ARBA" id="ARBA00022723"/>
    </source>
</evidence>
<evidence type="ECO:0000256" key="7">
    <source>
        <dbReference type="ARBA" id="ARBA00022679"/>
    </source>
</evidence>
<dbReference type="EMBL" id="BFEA01000399">
    <property type="protein sequence ID" value="GBG82195.1"/>
    <property type="molecule type" value="Genomic_DNA"/>
</dbReference>
<name>A0A388LIY1_CHABU</name>
<comment type="subcellular location">
    <subcellularLocation>
        <location evidence="2">Peroxisome membrane</location>
        <topology evidence="2">Multi-pass membrane protein</topology>
    </subcellularLocation>
</comment>
<accession>A0A388LIY1</accession>
<evidence type="ECO:0000256" key="13">
    <source>
        <dbReference type="ARBA" id="ARBA00022927"/>
    </source>
</evidence>
<feature type="domain" description="Pex N-terminal" evidence="18">
    <location>
        <begin position="328"/>
        <end position="372"/>
    </location>
</feature>
<evidence type="ECO:0000256" key="6">
    <source>
        <dbReference type="ARBA" id="ARBA00022448"/>
    </source>
</evidence>
<feature type="compositionally biased region" description="Basic and acidic residues" evidence="17">
    <location>
        <begin position="205"/>
        <end position="222"/>
    </location>
</feature>
<keyword evidence="16" id="KW-0576">Peroxisome</keyword>
<comment type="pathway">
    <text evidence="3">Protein modification; protein ubiquitination.</text>
</comment>
<dbReference type="Gramene" id="GBG82195">
    <property type="protein sequence ID" value="GBG82195"/>
    <property type="gene ID" value="CBR_g34477"/>
</dbReference>
<evidence type="ECO:0000313" key="20">
    <source>
        <dbReference type="Proteomes" id="UP000265515"/>
    </source>
</evidence>
<evidence type="ECO:0000256" key="14">
    <source>
        <dbReference type="ARBA" id="ARBA00022989"/>
    </source>
</evidence>
<evidence type="ECO:0000256" key="5">
    <source>
        <dbReference type="ARBA" id="ARBA00012483"/>
    </source>
</evidence>
<keyword evidence="20" id="KW-1185">Reference proteome</keyword>
<feature type="compositionally biased region" description="Basic residues" evidence="17">
    <location>
        <begin position="247"/>
        <end position="277"/>
    </location>
</feature>
<dbReference type="InterPro" id="IPR006845">
    <property type="entry name" value="Pex_N"/>
</dbReference>
<dbReference type="PANTHER" id="PTHR23350">
    <property type="entry name" value="PEROXISOME ASSEMBLY PROTEIN 10"/>
    <property type="match status" value="1"/>
</dbReference>
<dbReference type="GO" id="GO:0016558">
    <property type="term" value="P:protein import into peroxisome matrix"/>
    <property type="evidence" value="ECO:0007669"/>
    <property type="project" value="InterPro"/>
</dbReference>
<keyword evidence="13" id="KW-0653">Protein transport</keyword>
<protein>
    <recommendedName>
        <fullName evidence="5">RING-type E3 ubiquitin transferase</fullName>
        <ecNumber evidence="5">2.3.2.27</ecNumber>
    </recommendedName>
</protein>
<comment type="catalytic activity">
    <reaction evidence="1">
        <text>S-ubiquitinyl-[E2 ubiquitin-conjugating enzyme]-L-cysteine + [acceptor protein]-L-lysine = [E2 ubiquitin-conjugating enzyme]-L-cysteine + N(6)-ubiquitinyl-[acceptor protein]-L-lysine.</text>
        <dbReference type="EC" id="2.3.2.27"/>
    </reaction>
</comment>
<evidence type="ECO:0000256" key="3">
    <source>
        <dbReference type="ARBA" id="ARBA00004906"/>
    </source>
</evidence>
<evidence type="ECO:0000256" key="17">
    <source>
        <dbReference type="SAM" id="MobiDB-lite"/>
    </source>
</evidence>
<dbReference type="InterPro" id="IPR025654">
    <property type="entry name" value="PEX2/10"/>
</dbReference>
<evidence type="ECO:0000256" key="1">
    <source>
        <dbReference type="ARBA" id="ARBA00000900"/>
    </source>
</evidence>
<evidence type="ECO:0000256" key="16">
    <source>
        <dbReference type="ARBA" id="ARBA00023140"/>
    </source>
</evidence>
<keyword evidence="8" id="KW-0812">Transmembrane</keyword>
<evidence type="ECO:0000256" key="12">
    <source>
        <dbReference type="ARBA" id="ARBA00022833"/>
    </source>
</evidence>
<proteinExistence type="inferred from homology"/>
<keyword evidence="12" id="KW-0862">Zinc</keyword>
<feature type="domain" description="Pex N-terminal" evidence="18">
    <location>
        <begin position="48"/>
        <end position="143"/>
    </location>
</feature>
<evidence type="ECO:0000256" key="10">
    <source>
        <dbReference type="ARBA" id="ARBA00022771"/>
    </source>
</evidence>
<keyword evidence="10" id="KW-0863">Zinc-finger</keyword>
<evidence type="ECO:0000259" key="18">
    <source>
        <dbReference type="Pfam" id="PF04757"/>
    </source>
</evidence>
<evidence type="ECO:0000256" key="2">
    <source>
        <dbReference type="ARBA" id="ARBA00004585"/>
    </source>
</evidence>
<dbReference type="Pfam" id="PF04757">
    <property type="entry name" value="Pex2_Pex12"/>
    <property type="match status" value="2"/>
</dbReference>
<reference evidence="19 20" key="1">
    <citation type="journal article" date="2018" name="Cell">
        <title>The Chara Genome: Secondary Complexity and Implications for Plant Terrestrialization.</title>
        <authorList>
            <person name="Nishiyama T."/>
            <person name="Sakayama H."/>
            <person name="Vries J.D."/>
            <person name="Buschmann H."/>
            <person name="Saint-Marcoux D."/>
            <person name="Ullrich K.K."/>
            <person name="Haas F.B."/>
            <person name="Vanderstraeten L."/>
            <person name="Becker D."/>
            <person name="Lang D."/>
            <person name="Vosolsobe S."/>
            <person name="Rombauts S."/>
            <person name="Wilhelmsson P.K.I."/>
            <person name="Janitza P."/>
            <person name="Kern R."/>
            <person name="Heyl A."/>
            <person name="Rumpler F."/>
            <person name="Villalobos L.I.A.C."/>
            <person name="Clay J.M."/>
            <person name="Skokan R."/>
            <person name="Toyoda A."/>
            <person name="Suzuki Y."/>
            <person name="Kagoshima H."/>
            <person name="Schijlen E."/>
            <person name="Tajeshwar N."/>
            <person name="Catarino B."/>
            <person name="Hetherington A.J."/>
            <person name="Saltykova A."/>
            <person name="Bonnot C."/>
            <person name="Breuninger H."/>
            <person name="Symeonidi A."/>
            <person name="Radhakrishnan G.V."/>
            <person name="Van Nieuwerburgh F."/>
            <person name="Deforce D."/>
            <person name="Chang C."/>
            <person name="Karol K.G."/>
            <person name="Hedrich R."/>
            <person name="Ulvskov P."/>
            <person name="Glockner G."/>
            <person name="Delwiche C.F."/>
            <person name="Petrasek J."/>
            <person name="Van de Peer Y."/>
            <person name="Friml J."/>
            <person name="Beilby M."/>
            <person name="Dolan L."/>
            <person name="Kohara Y."/>
            <person name="Sugano S."/>
            <person name="Fujiyama A."/>
            <person name="Delaux P.-M."/>
            <person name="Quint M."/>
            <person name="TheiBen G."/>
            <person name="Hagemann M."/>
            <person name="Harholt J."/>
            <person name="Dunand C."/>
            <person name="Zachgo S."/>
            <person name="Langdale J."/>
            <person name="Maumus F."/>
            <person name="Straeten D.V.D."/>
            <person name="Gould S.B."/>
            <person name="Rensing S.A."/>
        </authorList>
    </citation>
    <scope>NUCLEOTIDE SEQUENCE [LARGE SCALE GENOMIC DNA]</scope>
    <source>
        <strain evidence="19 20">S276</strain>
    </source>
</reference>
<feature type="region of interest" description="Disordered" evidence="17">
    <location>
        <begin position="182"/>
        <end position="277"/>
    </location>
</feature>
<organism evidence="19 20">
    <name type="scientific">Chara braunii</name>
    <name type="common">Braun's stonewort</name>
    <dbReference type="NCBI Taxonomy" id="69332"/>
    <lineage>
        <taxon>Eukaryota</taxon>
        <taxon>Viridiplantae</taxon>
        <taxon>Streptophyta</taxon>
        <taxon>Charophyceae</taxon>
        <taxon>Charales</taxon>
        <taxon>Characeae</taxon>
        <taxon>Chara</taxon>
    </lineage>
</organism>
<keyword evidence="7" id="KW-0808">Transferase</keyword>
<evidence type="ECO:0000256" key="4">
    <source>
        <dbReference type="ARBA" id="ARBA00008704"/>
    </source>
</evidence>
<dbReference type="GO" id="GO:0005778">
    <property type="term" value="C:peroxisomal membrane"/>
    <property type="evidence" value="ECO:0007669"/>
    <property type="project" value="UniProtKB-SubCell"/>
</dbReference>
<dbReference type="STRING" id="69332.A0A388LIY1"/>
<dbReference type="EC" id="2.3.2.27" evidence="5"/>
<comment type="similarity">
    <text evidence="4">Belongs to the pex2/pex10/pex12 family.</text>
</comment>
<comment type="caution">
    <text evidence="19">The sequence shown here is derived from an EMBL/GenBank/DDBJ whole genome shotgun (WGS) entry which is preliminary data.</text>
</comment>
<dbReference type="PANTHER" id="PTHR23350:SF0">
    <property type="entry name" value="PEROXISOME BIOGENESIS FACTOR 10"/>
    <property type="match status" value="1"/>
</dbReference>
<evidence type="ECO:0000256" key="11">
    <source>
        <dbReference type="ARBA" id="ARBA00022786"/>
    </source>
</evidence>
<evidence type="ECO:0000256" key="8">
    <source>
        <dbReference type="ARBA" id="ARBA00022692"/>
    </source>
</evidence>
<dbReference type="GO" id="GO:0008270">
    <property type="term" value="F:zinc ion binding"/>
    <property type="evidence" value="ECO:0007669"/>
    <property type="project" value="UniProtKB-KW"/>
</dbReference>
<dbReference type="AlphaFoldDB" id="A0A388LIY1"/>
<keyword evidence="15" id="KW-0472">Membrane</keyword>
<dbReference type="Proteomes" id="UP000265515">
    <property type="component" value="Unassembled WGS sequence"/>
</dbReference>
<sequence>MSRMAVTASLAAAARLSQERRDAEAMPSTSVSFPTAAQPEIMRAAEKDEQYLKHVCDACFDAVRHLMGIGVAIKYSAEIKMAGAALYHSCTTGMGLQTLGEEYCDIMQVDEGRGLLPSIPRRTAMILLETVMPYAINRLSTQVSARGLALALQDNPEPSGSQMSPLGGNVGNAAAMNLEVEDVQQSQSGDTGILPSTNSSSAGNSEHRVDQDDEVHIQDHGGDGPSLLSRRQGRVSVSGVGTDSIGHHHPHHPQHAQLHQHHQRHQHHRHRHQHHRQVAPSLSSGPVWFRVKLGLLLLRLRTSIWARVRGRWEAFLRHWPLLVRRLKESFGLVMRLHLMMFYFHGLYFHLSKRVTSVQYIYTGKSSEQRPRFGGSVAIQSMLT</sequence>
<evidence type="ECO:0000256" key="15">
    <source>
        <dbReference type="ARBA" id="ARBA00023136"/>
    </source>
</evidence>
<gene>
    <name evidence="19" type="ORF">CBR_g34477</name>
</gene>
<keyword evidence="11" id="KW-0833">Ubl conjugation pathway</keyword>